<dbReference type="Gene3D" id="3.30.1490.150">
    <property type="entry name" value="Hypothetical protein ph0010, domain 2"/>
    <property type="match status" value="1"/>
</dbReference>
<keyword evidence="2" id="KW-0665">Pyrimidine biosynthesis</keyword>
<evidence type="ECO:0000256" key="1">
    <source>
        <dbReference type="ARBA" id="ARBA00004725"/>
    </source>
</evidence>
<dbReference type="InterPro" id="IPR000836">
    <property type="entry name" value="PRTase_dom"/>
</dbReference>
<dbReference type="Proteomes" id="UP001499933">
    <property type="component" value="Unassembled WGS sequence"/>
</dbReference>
<dbReference type="PANTHER" id="PTHR19278:SF9">
    <property type="entry name" value="URIDINE 5'-MONOPHOSPHATE SYNTHASE"/>
    <property type="match status" value="1"/>
</dbReference>
<keyword evidence="5" id="KW-1185">Reference proteome</keyword>
<feature type="domain" description="AMMECR1" evidence="3">
    <location>
        <begin position="406"/>
        <end position="612"/>
    </location>
</feature>
<evidence type="ECO:0000313" key="5">
    <source>
        <dbReference type="Proteomes" id="UP001499933"/>
    </source>
</evidence>
<dbReference type="CDD" id="cd06223">
    <property type="entry name" value="PRTases_typeI"/>
    <property type="match status" value="1"/>
</dbReference>
<evidence type="ECO:0000259" key="3">
    <source>
        <dbReference type="PROSITE" id="PS51112"/>
    </source>
</evidence>
<dbReference type="Gene3D" id="3.40.50.2020">
    <property type="match status" value="1"/>
</dbReference>
<dbReference type="EMBL" id="BAAAOG010000002">
    <property type="protein sequence ID" value="GAA1953192.1"/>
    <property type="molecule type" value="Genomic_DNA"/>
</dbReference>
<name>A0ABN2QJ64_9MICO</name>
<dbReference type="PROSITE" id="PS51112">
    <property type="entry name" value="AMMECR1"/>
    <property type="match status" value="1"/>
</dbReference>
<dbReference type="SUPFAM" id="SSF143447">
    <property type="entry name" value="AMMECR1-like"/>
    <property type="match status" value="1"/>
</dbReference>
<sequence length="952" mass="103171">MGAEALSSEATNADPRAELIAMIRDQGVLRSTPERPILDRDGTRADWMLYTYPVTLSAAGGRLVADSLLPVLRTFAARQLVSVGYTALPIMSACILQSGGEFVGACIRESPKAYGTRRRIEGAVDPGRPVVLIDDSISSGRSIKSGIQALEEAGYDVEGVVALVHFPWRGGVEWARANGYRVELLMDVWRDVGMPLADHAHGFRCVGPVWSERTVASGLHPAYVAREVATEMLGSGRAPRPPSRLDREYDGSGGVYVSFRDRATDHRVARSGFWHFDPADGDAARDVVLATVRTVRGAERALAACGLDRLKIAVSFLGPLERIEPCDLDYDRLGLVVRSTAQPGKVGGALPHTQVFTSDIEQYRHAAYRNARLGRSEPHELFVHTVSKVVEPGHTWLPYGSSDDGDEHLPLDVGARLTARAAEALHAELDGRPLRGAPLPDDLLPDPVHGIGVTLYARGVIGCCISSADTVDACVTRAARTAANDPRFAHKREAAGGEPIAVCVSVLRDRELLDATSDLSRALVKPRPGEDTVGVQAGSQSALFLPQVGVHYGWDRAELARQLLAKARITGGQPQWASYRTTSWVRAGGDARALRAAFPDHDPITPDLPTLRSTLALLADYLCRQVQRNGLVAYSYEPVFGRTRATGTAGRVLHAMTALADAGRILGRPDFVATAAKGIGVALDHVVEGAGDAIQLPGLSASVGADAELLLGLVALGDSALLDPRGNPVRERLLTALQPDGRIDRSARRRMRAEHDFLPGLLLLALASYPGELPDLGPQLAWYQRRFELLHPWGMVGWHPQAWRQVWEAGRRSPALPEFVRELVDWALLRQHHRSGAFLTDLNLTGPSFHTAFVMEGVADAARLMVVIGDETTAGAYMRAWRRGFLLLDRLIIRDSDTFCMQDPITAVGGVRATLTSAQVRVDFVSHAVQAIVKALQYAAAASRWEVDTHVR</sequence>
<gene>
    <name evidence="4" type="ORF">GCM10009776_13810</name>
</gene>
<comment type="pathway">
    <text evidence="1">Pyrimidine metabolism; UMP biosynthesis via de novo pathway.</text>
</comment>
<dbReference type="PANTHER" id="PTHR19278">
    <property type="entry name" value="OROTATE PHOSPHORIBOSYLTRANSFERASE"/>
    <property type="match status" value="1"/>
</dbReference>
<dbReference type="InterPro" id="IPR029057">
    <property type="entry name" value="PRTase-like"/>
</dbReference>
<dbReference type="Pfam" id="PF01871">
    <property type="entry name" value="AMMECR1"/>
    <property type="match status" value="1"/>
</dbReference>
<reference evidence="4 5" key="1">
    <citation type="journal article" date="2019" name="Int. J. Syst. Evol. Microbiol.">
        <title>The Global Catalogue of Microorganisms (GCM) 10K type strain sequencing project: providing services to taxonomists for standard genome sequencing and annotation.</title>
        <authorList>
            <consortium name="The Broad Institute Genomics Platform"/>
            <consortium name="The Broad Institute Genome Sequencing Center for Infectious Disease"/>
            <person name="Wu L."/>
            <person name="Ma J."/>
        </authorList>
    </citation>
    <scope>NUCLEOTIDE SEQUENCE [LARGE SCALE GENOMIC DNA]</scope>
    <source>
        <strain evidence="4 5">JCM 14901</strain>
    </source>
</reference>
<dbReference type="SUPFAM" id="SSF53271">
    <property type="entry name" value="PRTase-like"/>
    <property type="match status" value="1"/>
</dbReference>
<dbReference type="InterPro" id="IPR036071">
    <property type="entry name" value="AMMECR1_dom_sf"/>
</dbReference>
<evidence type="ECO:0000256" key="2">
    <source>
        <dbReference type="ARBA" id="ARBA00022975"/>
    </source>
</evidence>
<organism evidence="4 5">
    <name type="scientific">Microbacterium deminutum</name>
    <dbReference type="NCBI Taxonomy" id="344164"/>
    <lineage>
        <taxon>Bacteria</taxon>
        <taxon>Bacillati</taxon>
        <taxon>Actinomycetota</taxon>
        <taxon>Actinomycetes</taxon>
        <taxon>Micrococcales</taxon>
        <taxon>Microbacteriaceae</taxon>
        <taxon>Microbacterium</taxon>
    </lineage>
</organism>
<evidence type="ECO:0000313" key="4">
    <source>
        <dbReference type="EMBL" id="GAA1953192.1"/>
    </source>
</evidence>
<comment type="caution">
    <text evidence="4">The sequence shown here is derived from an EMBL/GenBank/DDBJ whole genome shotgun (WGS) entry which is preliminary data.</text>
</comment>
<protein>
    <recommendedName>
        <fullName evidence="3">AMMECR1 domain-containing protein</fullName>
    </recommendedName>
</protein>
<dbReference type="InterPro" id="IPR002733">
    <property type="entry name" value="AMMECR1_domain"/>
</dbReference>
<accession>A0ABN2QJ64</accession>
<proteinExistence type="predicted"/>